<comment type="similarity">
    <text evidence="2 8 9">Belongs to the ATPase epsilon chain family.</text>
</comment>
<evidence type="ECO:0000313" key="12">
    <source>
        <dbReference type="EMBL" id="CUM77078.1"/>
    </source>
</evidence>
<dbReference type="PANTHER" id="PTHR13822">
    <property type="entry name" value="ATP SYNTHASE DELTA/EPSILON CHAIN"/>
    <property type="match status" value="1"/>
</dbReference>
<dbReference type="InterPro" id="IPR020547">
    <property type="entry name" value="ATP_synth_F1_esu_C"/>
</dbReference>
<evidence type="ECO:0000256" key="2">
    <source>
        <dbReference type="ARBA" id="ARBA00005712"/>
    </source>
</evidence>
<dbReference type="PANTHER" id="PTHR13822:SF10">
    <property type="entry name" value="ATP SYNTHASE EPSILON CHAIN, CHLOROPLASTIC"/>
    <property type="match status" value="1"/>
</dbReference>
<keyword evidence="6 8" id="KW-0139">CF(1)</keyword>
<evidence type="ECO:0000256" key="7">
    <source>
        <dbReference type="ARBA" id="ARBA00023310"/>
    </source>
</evidence>
<comment type="subcellular location">
    <subcellularLocation>
        <location evidence="1 8">Cell membrane</location>
        <topology evidence="1 8">Peripheral membrane protein</topology>
    </subcellularLocation>
</comment>
<dbReference type="Pfam" id="PF00401">
    <property type="entry name" value="ATP-synt_DE"/>
    <property type="match status" value="1"/>
</dbReference>
<dbReference type="Proteomes" id="UP000095390">
    <property type="component" value="Unassembled WGS sequence"/>
</dbReference>
<evidence type="ECO:0000256" key="3">
    <source>
        <dbReference type="ARBA" id="ARBA00022448"/>
    </source>
</evidence>
<dbReference type="RefSeq" id="WP_022170542.1">
    <property type="nucleotide sequence ID" value="NZ_CATVSP010000002.1"/>
</dbReference>
<dbReference type="OrthoDB" id="9804110at2"/>
<evidence type="ECO:0000256" key="5">
    <source>
        <dbReference type="ARBA" id="ARBA00023136"/>
    </source>
</evidence>
<accession>A0A173RIH2</accession>
<gene>
    <name evidence="12" type="primary">atpC_1</name>
    <name evidence="8" type="synonym">atpC</name>
    <name evidence="12" type="ORF">ERS852578_00133</name>
</gene>
<name>A0A173RIH2_9FIRM</name>
<keyword evidence="5 8" id="KW-0472">Membrane</keyword>
<dbReference type="EMBL" id="CYYC01000001">
    <property type="protein sequence ID" value="CUM77078.1"/>
    <property type="molecule type" value="Genomic_DNA"/>
</dbReference>
<dbReference type="Pfam" id="PF02823">
    <property type="entry name" value="ATP-synt_DE_N"/>
    <property type="match status" value="1"/>
</dbReference>
<dbReference type="GO" id="GO:0045259">
    <property type="term" value="C:proton-transporting ATP synthase complex"/>
    <property type="evidence" value="ECO:0007669"/>
    <property type="project" value="UniProtKB-KW"/>
</dbReference>
<evidence type="ECO:0000256" key="1">
    <source>
        <dbReference type="ARBA" id="ARBA00004202"/>
    </source>
</evidence>
<comment type="subunit">
    <text evidence="8 9">F-type ATPases have 2 components, CF(1) - the catalytic core - and CF(0) - the membrane proton channel. CF(1) has five subunits: alpha(3), beta(3), gamma(1), delta(1), epsilon(1). CF(0) has three main subunits: a, b and c.</text>
</comment>
<evidence type="ECO:0000256" key="9">
    <source>
        <dbReference type="RuleBase" id="RU003656"/>
    </source>
</evidence>
<keyword evidence="4 8" id="KW-0406">Ion transport</keyword>
<dbReference type="AlphaFoldDB" id="A0A173RIH2"/>
<evidence type="ECO:0000259" key="11">
    <source>
        <dbReference type="Pfam" id="PF02823"/>
    </source>
</evidence>
<dbReference type="InterPro" id="IPR020546">
    <property type="entry name" value="ATP_synth_F1_dsu/esu_N"/>
</dbReference>
<proteinExistence type="inferred from homology"/>
<dbReference type="CDD" id="cd12152">
    <property type="entry name" value="F1-ATPase_delta"/>
    <property type="match status" value="1"/>
</dbReference>
<comment type="function">
    <text evidence="8">Produces ATP from ADP in the presence of a proton gradient across the membrane.</text>
</comment>
<dbReference type="GO" id="GO:0046933">
    <property type="term" value="F:proton-transporting ATP synthase activity, rotational mechanism"/>
    <property type="evidence" value="ECO:0007669"/>
    <property type="project" value="UniProtKB-UniRule"/>
</dbReference>
<dbReference type="GO" id="GO:0005524">
    <property type="term" value="F:ATP binding"/>
    <property type="evidence" value="ECO:0007669"/>
    <property type="project" value="UniProtKB-UniRule"/>
</dbReference>
<keyword evidence="3 8" id="KW-0813">Transport</keyword>
<dbReference type="HAMAP" id="MF_00530">
    <property type="entry name" value="ATP_synth_epsil_bac"/>
    <property type="match status" value="1"/>
</dbReference>
<dbReference type="SUPFAM" id="SSF46604">
    <property type="entry name" value="Epsilon subunit of F1F0-ATP synthase C-terminal domain"/>
    <property type="match status" value="1"/>
</dbReference>
<keyword evidence="8" id="KW-0375">Hydrogen ion transport</keyword>
<sequence length="140" mass="16051">MASNTFSLKIISANRVFFTGRCQSVIVPGYDGQKEVLAHHENMVIAVNEGEMRFLPEGEEKWQYAVVGIGFIEIVNNRVTLLVESVERPEEIDIARAQEAKERALEKIRQKQSIQEYYHTQASLSRAMARLRVGHRQKHV</sequence>
<dbReference type="NCBIfam" id="TIGR01216">
    <property type="entry name" value="ATP_synt_epsi"/>
    <property type="match status" value="1"/>
</dbReference>
<dbReference type="SUPFAM" id="SSF51344">
    <property type="entry name" value="Epsilon subunit of F1F0-ATP synthase N-terminal domain"/>
    <property type="match status" value="1"/>
</dbReference>
<dbReference type="InterPro" id="IPR036771">
    <property type="entry name" value="ATPsynth_dsu/esu_N"/>
</dbReference>
<dbReference type="InterPro" id="IPR001469">
    <property type="entry name" value="ATP_synth_F1_dsu/esu"/>
</dbReference>
<evidence type="ECO:0000256" key="6">
    <source>
        <dbReference type="ARBA" id="ARBA00023196"/>
    </source>
</evidence>
<keyword evidence="7 8" id="KW-0066">ATP synthesis</keyword>
<feature type="domain" description="ATP synthase F1 complex delta/epsilon subunit N-terminal" evidence="11">
    <location>
        <begin position="6"/>
        <end position="85"/>
    </location>
</feature>
<feature type="domain" description="ATP synthase epsilon subunit C-terminal" evidence="10">
    <location>
        <begin position="90"/>
        <end position="133"/>
    </location>
</feature>
<evidence type="ECO:0000313" key="13">
    <source>
        <dbReference type="Proteomes" id="UP000095390"/>
    </source>
</evidence>
<dbReference type="Gene3D" id="2.60.15.10">
    <property type="entry name" value="F0F1 ATP synthase delta/epsilon subunit, N-terminal"/>
    <property type="match status" value="1"/>
</dbReference>
<reference evidence="12 13" key="1">
    <citation type="submission" date="2015-09" db="EMBL/GenBank/DDBJ databases">
        <authorList>
            <consortium name="Pathogen Informatics"/>
        </authorList>
    </citation>
    <scope>NUCLEOTIDE SEQUENCE [LARGE SCALE GENOMIC DNA]</scope>
    <source>
        <strain evidence="12 13">2789STDY5834966</strain>
    </source>
</reference>
<evidence type="ECO:0000256" key="4">
    <source>
        <dbReference type="ARBA" id="ARBA00023065"/>
    </source>
</evidence>
<keyword evidence="8" id="KW-1003">Cell membrane</keyword>
<evidence type="ECO:0000256" key="8">
    <source>
        <dbReference type="HAMAP-Rule" id="MF_00530"/>
    </source>
</evidence>
<protein>
    <recommendedName>
        <fullName evidence="8">ATP synthase epsilon chain</fullName>
    </recommendedName>
    <alternativeName>
        <fullName evidence="8">ATP synthase F1 sector epsilon subunit</fullName>
    </alternativeName>
    <alternativeName>
        <fullName evidence="8">F-ATPase epsilon subunit</fullName>
    </alternativeName>
</protein>
<dbReference type="InterPro" id="IPR036794">
    <property type="entry name" value="ATP_F1_dsu/esu_C_sf"/>
</dbReference>
<dbReference type="Gene3D" id="1.20.5.440">
    <property type="entry name" value="ATP synthase delta/epsilon subunit, C-terminal domain"/>
    <property type="match status" value="1"/>
</dbReference>
<evidence type="ECO:0000259" key="10">
    <source>
        <dbReference type="Pfam" id="PF00401"/>
    </source>
</evidence>
<dbReference type="GO" id="GO:0005886">
    <property type="term" value="C:plasma membrane"/>
    <property type="evidence" value="ECO:0007669"/>
    <property type="project" value="UniProtKB-SubCell"/>
</dbReference>
<organism evidence="12 13">
    <name type="scientific">Anaerobutyricum hallii</name>
    <dbReference type="NCBI Taxonomy" id="39488"/>
    <lineage>
        <taxon>Bacteria</taxon>
        <taxon>Bacillati</taxon>
        <taxon>Bacillota</taxon>
        <taxon>Clostridia</taxon>
        <taxon>Lachnospirales</taxon>
        <taxon>Lachnospiraceae</taxon>
        <taxon>Anaerobutyricum</taxon>
    </lineage>
</organism>